<organism evidence="1">
    <name type="scientific">Capitella teleta</name>
    <name type="common">Polychaete worm</name>
    <dbReference type="NCBI Taxonomy" id="283909"/>
    <lineage>
        <taxon>Eukaryota</taxon>
        <taxon>Metazoa</taxon>
        <taxon>Spiralia</taxon>
        <taxon>Lophotrochozoa</taxon>
        <taxon>Annelida</taxon>
        <taxon>Polychaeta</taxon>
        <taxon>Sedentaria</taxon>
        <taxon>Scolecida</taxon>
        <taxon>Capitellidae</taxon>
        <taxon>Capitella</taxon>
    </lineage>
</organism>
<dbReference type="EnsemblMetazoa" id="CapteT211753">
    <property type="protein sequence ID" value="CapteP211753"/>
    <property type="gene ID" value="CapteG211753"/>
</dbReference>
<dbReference type="Proteomes" id="UP000014760">
    <property type="component" value="Unassembled WGS sequence"/>
</dbReference>
<evidence type="ECO:0000313" key="1">
    <source>
        <dbReference type="EMBL" id="ELT87734.1"/>
    </source>
</evidence>
<dbReference type="EMBL" id="AMQN01003572">
    <property type="status" value="NOT_ANNOTATED_CDS"/>
    <property type="molecule type" value="Genomic_DNA"/>
</dbReference>
<keyword evidence="3" id="KW-1185">Reference proteome</keyword>
<dbReference type="AlphaFoldDB" id="R7T9R7"/>
<name>R7T9R7_CAPTE</name>
<reference evidence="2" key="3">
    <citation type="submission" date="2015-06" db="UniProtKB">
        <authorList>
            <consortium name="EnsemblMetazoa"/>
        </authorList>
    </citation>
    <scope>IDENTIFICATION</scope>
</reference>
<reference evidence="1 3" key="2">
    <citation type="journal article" date="2013" name="Nature">
        <title>Insights into bilaterian evolution from three spiralian genomes.</title>
        <authorList>
            <person name="Simakov O."/>
            <person name="Marletaz F."/>
            <person name="Cho S.J."/>
            <person name="Edsinger-Gonzales E."/>
            <person name="Havlak P."/>
            <person name="Hellsten U."/>
            <person name="Kuo D.H."/>
            <person name="Larsson T."/>
            <person name="Lv J."/>
            <person name="Arendt D."/>
            <person name="Savage R."/>
            <person name="Osoegawa K."/>
            <person name="de Jong P."/>
            <person name="Grimwood J."/>
            <person name="Chapman J.A."/>
            <person name="Shapiro H."/>
            <person name="Aerts A."/>
            <person name="Otillar R.P."/>
            <person name="Terry A.Y."/>
            <person name="Boore J.L."/>
            <person name="Grigoriev I.V."/>
            <person name="Lindberg D.R."/>
            <person name="Seaver E.C."/>
            <person name="Weisblat D.A."/>
            <person name="Putnam N.H."/>
            <person name="Rokhsar D.S."/>
        </authorList>
    </citation>
    <scope>NUCLEOTIDE SEQUENCE</scope>
    <source>
        <strain evidence="1 3">I ESC-2004</strain>
    </source>
</reference>
<evidence type="ECO:0000313" key="2">
    <source>
        <dbReference type="EnsemblMetazoa" id="CapteP211753"/>
    </source>
</evidence>
<proteinExistence type="predicted"/>
<dbReference type="EMBL" id="KB312171">
    <property type="protein sequence ID" value="ELT87734.1"/>
    <property type="molecule type" value="Genomic_DNA"/>
</dbReference>
<dbReference type="HOGENOM" id="CLU_1724076_0_0_1"/>
<protein>
    <submittedName>
        <fullName evidence="1 2">Uncharacterized protein</fullName>
    </submittedName>
</protein>
<sequence>MGRKISATIARETANGVKTLLIHQITKQKAIVCKQCDRDKRHLGREKAAANRTNNKVRAIVKANRPFTHRQKRPELRQTLDVDFELDTGSADSFIGQASWSSIRSPPLLPVTTEYRDTESSQSTKLWKPSQVATVQPICKTLCDEFPVLFRD</sequence>
<gene>
    <name evidence="1" type="ORF">CAPTEDRAFT_211753</name>
</gene>
<accession>R7T9R7</accession>
<evidence type="ECO:0000313" key="3">
    <source>
        <dbReference type="Proteomes" id="UP000014760"/>
    </source>
</evidence>
<reference evidence="3" key="1">
    <citation type="submission" date="2012-12" db="EMBL/GenBank/DDBJ databases">
        <authorList>
            <person name="Hellsten U."/>
            <person name="Grimwood J."/>
            <person name="Chapman J.A."/>
            <person name="Shapiro H."/>
            <person name="Aerts A."/>
            <person name="Otillar R.P."/>
            <person name="Terry A.Y."/>
            <person name="Boore J.L."/>
            <person name="Simakov O."/>
            <person name="Marletaz F."/>
            <person name="Cho S.-J."/>
            <person name="Edsinger-Gonzales E."/>
            <person name="Havlak P."/>
            <person name="Kuo D.-H."/>
            <person name="Larsson T."/>
            <person name="Lv J."/>
            <person name="Arendt D."/>
            <person name="Savage R."/>
            <person name="Osoegawa K."/>
            <person name="de Jong P."/>
            <person name="Lindberg D.R."/>
            <person name="Seaver E.C."/>
            <person name="Weisblat D.A."/>
            <person name="Putnam N.H."/>
            <person name="Grigoriev I.V."/>
            <person name="Rokhsar D.S."/>
        </authorList>
    </citation>
    <scope>NUCLEOTIDE SEQUENCE</scope>
    <source>
        <strain evidence="3">I ESC-2004</strain>
    </source>
</reference>